<evidence type="ECO:0000313" key="5">
    <source>
        <dbReference type="Proteomes" id="UP000654075"/>
    </source>
</evidence>
<evidence type="ECO:0000256" key="1">
    <source>
        <dbReference type="SAM" id="MobiDB-lite"/>
    </source>
</evidence>
<evidence type="ECO:0000313" key="2">
    <source>
        <dbReference type="EMBL" id="CAE8625488.1"/>
    </source>
</evidence>
<dbReference type="AlphaFoldDB" id="A0A813JX87"/>
<comment type="caution">
    <text evidence="3">The sequence shown here is derived from an EMBL/GenBank/DDBJ whole genome shotgun (WGS) entry which is preliminary data.</text>
</comment>
<proteinExistence type="predicted"/>
<accession>A0A813JX87</accession>
<sequence>MSPDPETLLAHPLDSGLLDSGPLIPGLQAAFVFATPRRAGKKKIAALSKSQDQAAARIRQDLKTCFCTPPWTPSEVFGKMHRKCEVCAAAKNLCILKNLVQLSQPNQAAAGGQHLVNAPASQQAAKAAHFEGMPCNLPRSQQQQQQHSGGGQESSSVPPVSRPSVRTQKRLRRVTNKKLLFPWSMRSSSLLESDTSVSRESAIVSLLEVESVDLDLMPQCQNLLGMPKFHVQPELQKLFATKSAAQTWLDTA</sequence>
<organism evidence="3 4">
    <name type="scientific">Polarella glacialis</name>
    <name type="common">Dinoflagellate</name>
    <dbReference type="NCBI Taxonomy" id="89957"/>
    <lineage>
        <taxon>Eukaryota</taxon>
        <taxon>Sar</taxon>
        <taxon>Alveolata</taxon>
        <taxon>Dinophyceae</taxon>
        <taxon>Suessiales</taxon>
        <taxon>Suessiaceae</taxon>
        <taxon>Polarella</taxon>
    </lineage>
</organism>
<dbReference type="EMBL" id="CAJNNW010026859">
    <property type="protein sequence ID" value="CAE8688216.1"/>
    <property type="molecule type" value="Genomic_DNA"/>
</dbReference>
<keyword evidence="5" id="KW-1185">Reference proteome</keyword>
<dbReference type="Proteomes" id="UP000654075">
    <property type="component" value="Unassembled WGS sequence"/>
</dbReference>
<dbReference type="EMBL" id="CAJNNV010028693">
    <property type="protein sequence ID" value="CAE8625488.1"/>
    <property type="molecule type" value="Genomic_DNA"/>
</dbReference>
<gene>
    <name evidence="2" type="ORF">PGLA1383_LOCUS42484</name>
    <name evidence="3" type="ORF">PGLA2088_LOCUS25806</name>
</gene>
<evidence type="ECO:0000313" key="3">
    <source>
        <dbReference type="EMBL" id="CAE8688216.1"/>
    </source>
</evidence>
<protein>
    <submittedName>
        <fullName evidence="3">Uncharacterized protein</fullName>
    </submittedName>
</protein>
<evidence type="ECO:0000313" key="4">
    <source>
        <dbReference type="Proteomes" id="UP000626109"/>
    </source>
</evidence>
<name>A0A813JX87_POLGL</name>
<reference evidence="3" key="1">
    <citation type="submission" date="2021-02" db="EMBL/GenBank/DDBJ databases">
        <authorList>
            <person name="Dougan E. K."/>
            <person name="Rhodes N."/>
            <person name="Thang M."/>
            <person name="Chan C."/>
        </authorList>
    </citation>
    <scope>NUCLEOTIDE SEQUENCE</scope>
</reference>
<dbReference type="Proteomes" id="UP000626109">
    <property type="component" value="Unassembled WGS sequence"/>
</dbReference>
<feature type="compositionally biased region" description="Low complexity" evidence="1">
    <location>
        <begin position="140"/>
        <end position="166"/>
    </location>
</feature>
<feature type="region of interest" description="Disordered" evidence="1">
    <location>
        <begin position="134"/>
        <end position="166"/>
    </location>
</feature>